<protein>
    <submittedName>
        <fullName evidence="2">Uncharacterized protein</fullName>
    </submittedName>
</protein>
<feature type="compositionally biased region" description="Pro residues" evidence="1">
    <location>
        <begin position="196"/>
        <end position="212"/>
    </location>
</feature>
<dbReference type="VEuPathDB" id="CryptoDB:Vbra_12938"/>
<dbReference type="EMBL" id="CDMY01000298">
    <property type="protein sequence ID" value="CEM00754.1"/>
    <property type="molecule type" value="Genomic_DNA"/>
</dbReference>
<sequence>MDIFSDADSVGSAGSGSRHPTGKKRTPLSLLKGVNGGHPYLLFPILARRGLNSAREPGASGPSRWTRPGRPHRDKSIDRHHGHRRGWRAPREGGDGGQRRRRWGKRSDRDEDGDNAAYAEALERPADPPAPAPDSPSRVARPRAAEAHGHAVPSPTQEQRRHSPILPSEPRGGMFRLPRRHGGTRQHHHHHHHTLPPDPLPPPSSRTLPPPVVASAGDEREDVFQDAIPALPDDDLQGRWSGSVASVHTASSDRSIEPPALNAPPHVPHRRSSLIVEYNATRPTDGAFFSPKLESARPSLPPPDSSQIRLTPPPPSSDSVVNDKDAPPPWAVSALQHEKQRSVMGADERRQRLEDGSSEWGVWVGGELARLDEANQRLTSRVEELTDQVRGLHVSMQELLESFDDVKRSTADQHAFLLKKLAITDHALLNLQRRGAAPPSGTNEWFWLVISYLVQATLSLLSPLRASTTIIARICCRCKRRQSKTEGDGGIMMTASTTPSPLLPPSLLQLRLPFPAFPKKARMAPQPLPHAAAAANNNGGMSSRSSANDLPAVGRQTPTREANIRPPSAPSVEAAVTVQLQPPSSFANRSGGPLSSVSTSQGERAGGGQFASVLSGLRATVNVKSRQHGQSGGFHPLVESTVKKKKVAQSERLVRDRHRQ</sequence>
<feature type="region of interest" description="Disordered" evidence="1">
    <location>
        <begin position="1"/>
        <end position="34"/>
    </location>
</feature>
<feature type="compositionally biased region" description="Low complexity" evidence="1">
    <location>
        <begin position="531"/>
        <end position="548"/>
    </location>
</feature>
<feature type="compositionally biased region" description="Basic and acidic residues" evidence="1">
    <location>
        <begin position="89"/>
        <end position="98"/>
    </location>
</feature>
<feature type="region of interest" description="Disordered" evidence="1">
    <location>
        <begin position="53"/>
        <end position="268"/>
    </location>
</feature>
<feature type="compositionally biased region" description="Polar residues" evidence="1">
    <location>
        <begin position="243"/>
        <end position="253"/>
    </location>
</feature>
<reference evidence="2 3" key="1">
    <citation type="submission" date="2014-11" db="EMBL/GenBank/DDBJ databases">
        <authorList>
            <person name="Zhu J."/>
            <person name="Qi W."/>
            <person name="Song R."/>
        </authorList>
    </citation>
    <scope>NUCLEOTIDE SEQUENCE [LARGE SCALE GENOMIC DNA]</scope>
</reference>
<evidence type="ECO:0000313" key="2">
    <source>
        <dbReference type="EMBL" id="CEM00754.1"/>
    </source>
</evidence>
<organism evidence="2 3">
    <name type="scientific">Vitrella brassicaformis (strain CCMP3155)</name>
    <dbReference type="NCBI Taxonomy" id="1169540"/>
    <lineage>
        <taxon>Eukaryota</taxon>
        <taxon>Sar</taxon>
        <taxon>Alveolata</taxon>
        <taxon>Colpodellida</taxon>
        <taxon>Vitrellaceae</taxon>
        <taxon>Vitrella</taxon>
    </lineage>
</organism>
<dbReference type="InParanoid" id="A0A0G4ERS8"/>
<evidence type="ECO:0000256" key="1">
    <source>
        <dbReference type="SAM" id="MobiDB-lite"/>
    </source>
</evidence>
<keyword evidence="3" id="KW-1185">Reference proteome</keyword>
<feature type="region of interest" description="Disordered" evidence="1">
    <location>
        <begin position="624"/>
        <end position="660"/>
    </location>
</feature>
<dbReference type="AlphaFoldDB" id="A0A0G4ERS8"/>
<feature type="region of interest" description="Disordered" evidence="1">
    <location>
        <begin position="284"/>
        <end position="330"/>
    </location>
</feature>
<accession>A0A0G4ERS8</accession>
<name>A0A0G4ERS8_VITBC</name>
<evidence type="ECO:0000313" key="3">
    <source>
        <dbReference type="Proteomes" id="UP000041254"/>
    </source>
</evidence>
<feature type="compositionally biased region" description="Polar residues" evidence="1">
    <location>
        <begin position="578"/>
        <end position="602"/>
    </location>
</feature>
<dbReference type="Proteomes" id="UP000041254">
    <property type="component" value="Unassembled WGS sequence"/>
</dbReference>
<gene>
    <name evidence="2" type="ORF">Vbra_12938</name>
</gene>
<feature type="compositionally biased region" description="Low complexity" evidence="1">
    <location>
        <begin position="1"/>
        <end position="17"/>
    </location>
</feature>
<feature type="region of interest" description="Disordered" evidence="1">
    <location>
        <begin position="530"/>
        <end position="608"/>
    </location>
</feature>
<proteinExistence type="predicted"/>
<feature type="compositionally biased region" description="Basic residues" evidence="1">
    <location>
        <begin position="177"/>
        <end position="194"/>
    </location>
</feature>